<dbReference type="Proteomes" id="UP000244929">
    <property type="component" value="Chromosome"/>
</dbReference>
<gene>
    <name evidence="1" type="ORF">HYN59_03185</name>
</gene>
<evidence type="ECO:0000313" key="2">
    <source>
        <dbReference type="Proteomes" id="UP000244929"/>
    </source>
</evidence>
<dbReference type="KEGG" id="falb:HYN59_03185"/>
<keyword evidence="2" id="KW-1185">Reference proteome</keyword>
<evidence type="ECO:0000313" key="1">
    <source>
        <dbReference type="EMBL" id="AWH84177.1"/>
    </source>
</evidence>
<protein>
    <submittedName>
        <fullName evidence="1">Uncharacterized protein</fullName>
    </submittedName>
</protein>
<proteinExistence type="predicted"/>
<dbReference type="RefSeq" id="WP_108776887.1">
    <property type="nucleotide sequence ID" value="NZ_CP029186.1"/>
</dbReference>
<name>A0A2S1QUU5_9FLAO</name>
<dbReference type="EMBL" id="CP029186">
    <property type="protein sequence ID" value="AWH84177.1"/>
    <property type="molecule type" value="Genomic_DNA"/>
</dbReference>
<sequence>MREIEQIYHNDFGVAFHWKKNNVVLKDRVQIVFKETGFYFSVEEIQEFNHIIDNACRKLDCGSCSLRGKCHKFLLKTPLNEVDLAVSEDELFQIKDLMEGTLFIIALSDYLNGVGRN</sequence>
<organism evidence="1 2">
    <name type="scientific">Flavobacterium album</name>
    <dbReference type="NCBI Taxonomy" id="2175091"/>
    <lineage>
        <taxon>Bacteria</taxon>
        <taxon>Pseudomonadati</taxon>
        <taxon>Bacteroidota</taxon>
        <taxon>Flavobacteriia</taxon>
        <taxon>Flavobacteriales</taxon>
        <taxon>Flavobacteriaceae</taxon>
        <taxon>Flavobacterium</taxon>
    </lineage>
</organism>
<dbReference type="AlphaFoldDB" id="A0A2S1QUU5"/>
<accession>A0A2S1QUU5</accession>
<reference evidence="1 2" key="1">
    <citation type="submission" date="2018-04" db="EMBL/GenBank/DDBJ databases">
        <title>Genome sequencing of Flavobacterium sp. HYN0059.</title>
        <authorList>
            <person name="Yi H."/>
            <person name="Baek C."/>
        </authorList>
    </citation>
    <scope>NUCLEOTIDE SEQUENCE [LARGE SCALE GENOMIC DNA]</scope>
    <source>
        <strain evidence="1 2">HYN0059</strain>
    </source>
</reference>
<dbReference type="OrthoDB" id="1354274at2"/>